<name>A0AAE0C451_9CHLO</name>
<keyword evidence="2" id="KW-1185">Reference proteome</keyword>
<dbReference type="AlphaFoldDB" id="A0AAE0C451"/>
<evidence type="ECO:0000313" key="1">
    <source>
        <dbReference type="EMBL" id="KAK3248116.1"/>
    </source>
</evidence>
<dbReference type="EMBL" id="LGRX02028396">
    <property type="protein sequence ID" value="KAK3248116.1"/>
    <property type="molecule type" value="Genomic_DNA"/>
</dbReference>
<organism evidence="1 2">
    <name type="scientific">Cymbomonas tetramitiformis</name>
    <dbReference type="NCBI Taxonomy" id="36881"/>
    <lineage>
        <taxon>Eukaryota</taxon>
        <taxon>Viridiplantae</taxon>
        <taxon>Chlorophyta</taxon>
        <taxon>Pyramimonadophyceae</taxon>
        <taxon>Pyramimonadales</taxon>
        <taxon>Pyramimonadaceae</taxon>
        <taxon>Cymbomonas</taxon>
    </lineage>
</organism>
<dbReference type="Proteomes" id="UP001190700">
    <property type="component" value="Unassembled WGS sequence"/>
</dbReference>
<gene>
    <name evidence="1" type="ORF">CYMTET_42410</name>
</gene>
<comment type="caution">
    <text evidence="1">The sequence shown here is derived from an EMBL/GenBank/DDBJ whole genome shotgun (WGS) entry which is preliminary data.</text>
</comment>
<protein>
    <submittedName>
        <fullName evidence="1">Uncharacterized protein</fullName>
    </submittedName>
</protein>
<accession>A0AAE0C451</accession>
<reference evidence="1 2" key="1">
    <citation type="journal article" date="2015" name="Genome Biol. Evol.">
        <title>Comparative Genomics of a Bacterivorous Green Alga Reveals Evolutionary Causalities and Consequences of Phago-Mixotrophic Mode of Nutrition.</title>
        <authorList>
            <person name="Burns J.A."/>
            <person name="Paasch A."/>
            <person name="Narechania A."/>
            <person name="Kim E."/>
        </authorList>
    </citation>
    <scope>NUCLEOTIDE SEQUENCE [LARGE SCALE GENOMIC DNA]</scope>
    <source>
        <strain evidence="1 2">PLY_AMNH</strain>
    </source>
</reference>
<evidence type="ECO:0000313" key="2">
    <source>
        <dbReference type="Proteomes" id="UP001190700"/>
    </source>
</evidence>
<proteinExistence type="predicted"/>
<sequence length="342" mass="38832">MDPFVYTEEVAFTTAKSADVLFGTSIANQLSQHVFVLERCAQDDTYAHALFRIRSLADNRFLKSKGAFPYPSMPSKFSNAIQMPKRSRLAAYQADPGLLHERFHTDGAFEALTMQEASLLLGEQYEGMDSAASRSSTLYLIERHDEAYLMRSQDPLFEFGGYLFENDVHLSHGATTDAKVTVDDNVVAGDFDAVGNVGLFGMSTRENGHLPRAKIEEEFPIGHKGRPRSYNRQLFTRLDGSRDPDTFCTRRRDNFDNVTVFEVPPHPQDAKVDVGDCDVLDRKVKLILDARLLNLRIVRRFRGVCFAAARMLSTYRGMVNKNRRKRVRDDDAVSRTCNPREW</sequence>